<evidence type="ECO:0000256" key="1">
    <source>
        <dbReference type="ARBA" id="ARBA00022737"/>
    </source>
</evidence>
<dbReference type="Pfam" id="PF02985">
    <property type="entry name" value="HEAT"/>
    <property type="match status" value="1"/>
</dbReference>
<evidence type="ECO:0000313" key="7">
    <source>
        <dbReference type="EMBL" id="CAH0103387.1"/>
    </source>
</evidence>
<evidence type="ECO:0000256" key="3">
    <source>
        <dbReference type="ARBA" id="ARBA00082658"/>
    </source>
</evidence>
<dbReference type="InterPro" id="IPR016024">
    <property type="entry name" value="ARM-type_fold"/>
</dbReference>
<evidence type="ECO:0000259" key="6">
    <source>
        <dbReference type="Pfam" id="PF22956"/>
    </source>
</evidence>
<dbReference type="GO" id="GO:0005634">
    <property type="term" value="C:nucleus"/>
    <property type="evidence" value="ECO:0007669"/>
    <property type="project" value="TreeGrafter"/>
</dbReference>
<keyword evidence="8" id="KW-1185">Reference proteome</keyword>
<protein>
    <recommendedName>
        <fullName evidence="3">Protein phosphatase PP2A regulatory subunit A</fullName>
    </recommendedName>
</protein>
<feature type="repeat" description="HEAT" evidence="4">
    <location>
        <begin position="168"/>
        <end position="206"/>
    </location>
</feature>
<dbReference type="Pfam" id="PF22646">
    <property type="entry name" value="PPP2R1A-like_HEAT"/>
    <property type="match status" value="1"/>
</dbReference>
<feature type="repeat" description="HEAT" evidence="4">
    <location>
        <begin position="14"/>
        <end position="52"/>
    </location>
</feature>
<name>A0A8J2RIU8_9CRUS</name>
<dbReference type="OrthoDB" id="340346at2759"/>
<dbReference type="GO" id="GO:0000159">
    <property type="term" value="C:protein phosphatase type 2A complex"/>
    <property type="evidence" value="ECO:0007669"/>
    <property type="project" value="TreeGrafter"/>
</dbReference>
<evidence type="ECO:0000259" key="5">
    <source>
        <dbReference type="Pfam" id="PF22646"/>
    </source>
</evidence>
<dbReference type="AlphaFoldDB" id="A0A8J2RIU8"/>
<dbReference type="PROSITE" id="PS50077">
    <property type="entry name" value="HEAT_REPEAT"/>
    <property type="match status" value="9"/>
</dbReference>
<organism evidence="7 8">
    <name type="scientific">Daphnia galeata</name>
    <dbReference type="NCBI Taxonomy" id="27404"/>
    <lineage>
        <taxon>Eukaryota</taxon>
        <taxon>Metazoa</taxon>
        <taxon>Ecdysozoa</taxon>
        <taxon>Arthropoda</taxon>
        <taxon>Crustacea</taxon>
        <taxon>Branchiopoda</taxon>
        <taxon>Diplostraca</taxon>
        <taxon>Cladocera</taxon>
        <taxon>Anomopoda</taxon>
        <taxon>Daphniidae</taxon>
        <taxon>Daphnia</taxon>
    </lineage>
</organism>
<feature type="repeat" description="HEAT" evidence="4">
    <location>
        <begin position="207"/>
        <end position="245"/>
    </location>
</feature>
<dbReference type="PANTHER" id="PTHR10648:SF4">
    <property type="entry name" value="PROTEIN PHOSPHATASE 2 (FORMERLY 2A), REGULATORY SUBUNIT A, BETA ISOFORM-RELATED"/>
    <property type="match status" value="1"/>
</dbReference>
<dbReference type="GO" id="GO:0019888">
    <property type="term" value="F:protein phosphatase regulator activity"/>
    <property type="evidence" value="ECO:0007669"/>
    <property type="project" value="TreeGrafter"/>
</dbReference>
<dbReference type="InterPro" id="IPR055231">
    <property type="entry name" value="2AA_helical"/>
</dbReference>
<dbReference type="Gene3D" id="1.25.10.10">
    <property type="entry name" value="Leucine-rich Repeat Variant"/>
    <property type="match status" value="1"/>
</dbReference>
<dbReference type="GO" id="GO:0005829">
    <property type="term" value="C:cytosol"/>
    <property type="evidence" value="ECO:0007669"/>
    <property type="project" value="TreeGrafter"/>
</dbReference>
<evidence type="ECO:0000256" key="2">
    <source>
        <dbReference type="ARBA" id="ARBA00038332"/>
    </source>
</evidence>
<accession>A0A8J2RIU8</accession>
<dbReference type="InterPro" id="IPR000357">
    <property type="entry name" value="HEAT"/>
</dbReference>
<feature type="domain" description="Phosphatase PP2A regulatory subunit A/Splicing factor 3B subunit 1-like HEAT repeat" evidence="5">
    <location>
        <begin position="306"/>
        <end position="377"/>
    </location>
</feature>
<reference evidence="7" key="1">
    <citation type="submission" date="2021-11" db="EMBL/GenBank/DDBJ databases">
        <authorList>
            <person name="Schell T."/>
        </authorList>
    </citation>
    <scope>NUCLEOTIDE SEQUENCE</scope>
    <source>
        <strain evidence="7">M5</strain>
    </source>
</reference>
<dbReference type="SUPFAM" id="SSF48371">
    <property type="entry name" value="ARM repeat"/>
    <property type="match status" value="1"/>
</dbReference>
<sequence>MAAADATSDDSLYPIAVLIDELRNEDVQLRLNSIKKLSTIALALGIERTRSELIPFLTDTIYDEDEVLLALAEQLGALTPLVGGPEFVHCLLPPLESLATVEETVVRDKAVESLRLISEQHSPSDLETYFVPLLRRLASGDWFTSRTSACGLFSVAYSKVSHNVKGELRATFRMLCQDDTPMVRRAAASKLGEFARVVEVEWLKADLIPMFVLLAQDEQDSVRLLAVEACVSMAELLQQEDVEQLVMPTLRQCAEDKSWRVRYMVADKFTELQKAVGPEISKQDLVSAFQVRIIVFSQRSKLSQFVLKALLKDPEAEVRAAAAHKVRDFCQALDPAFRENLIMNQILPCVKELVSDANQHVKSALAAVIMGLSPILGKDNTIEHLLPLFLTQLKDECPEVRLNIISNLDCVNSVIGIQQLSQSLLPAIVELAEDSKWRVRLAIIEYMPLLAGQLGVEFFDEKLNTLCMAWLVDHVYAIREAATNNLKKLVEKFGVEWAQSTVIPKVLAMARDQNYLHRMTCLFCINVLSEACGQDVTGKVLLPTVISMANDNVANVRFNVAKSLQKLTPRMEAQATHSAIKPVLDKLITDTDVDVKYFASEALAGKLNCNSLWLKIN</sequence>
<comment type="caution">
    <text evidence="7">The sequence shown here is derived from an EMBL/GenBank/DDBJ whole genome shotgun (WGS) entry which is preliminary data.</text>
</comment>
<keyword evidence="1" id="KW-0677">Repeat</keyword>
<dbReference type="FunFam" id="1.25.10.10:FF:000011">
    <property type="entry name" value="Serine/threonine-protein phosphatase 2A regulatory subunit A alpha isoform"/>
    <property type="match status" value="1"/>
</dbReference>
<dbReference type="InterPro" id="IPR051023">
    <property type="entry name" value="PP2A_Regulatory_Subunit_A"/>
</dbReference>
<evidence type="ECO:0000313" key="8">
    <source>
        <dbReference type="Proteomes" id="UP000789390"/>
    </source>
</evidence>
<feature type="repeat" description="HEAT" evidence="4">
    <location>
        <begin position="541"/>
        <end position="578"/>
    </location>
</feature>
<dbReference type="PANTHER" id="PTHR10648">
    <property type="entry name" value="SERINE/THREONINE-PROTEIN PHOSPHATASE PP2A 65 KDA REGULATORY SUBUNIT"/>
    <property type="match status" value="1"/>
</dbReference>
<dbReference type="EMBL" id="CAKKLH010000112">
    <property type="protein sequence ID" value="CAH0103387.1"/>
    <property type="molecule type" value="Genomic_DNA"/>
</dbReference>
<proteinExistence type="inferred from homology"/>
<feature type="repeat" description="HEAT" evidence="4">
    <location>
        <begin position="246"/>
        <end position="284"/>
    </location>
</feature>
<dbReference type="InterPro" id="IPR011989">
    <property type="entry name" value="ARM-like"/>
</dbReference>
<feature type="repeat" description="HEAT" evidence="4">
    <location>
        <begin position="346"/>
        <end position="384"/>
    </location>
</feature>
<dbReference type="InterPro" id="IPR021133">
    <property type="entry name" value="HEAT_type_2"/>
</dbReference>
<feature type="repeat" description="HEAT" evidence="4">
    <location>
        <begin position="385"/>
        <end position="423"/>
    </location>
</feature>
<comment type="similarity">
    <text evidence="2">Belongs to the phosphatase 2A regulatory subunit A family.</text>
</comment>
<dbReference type="InterPro" id="IPR054573">
    <property type="entry name" value="PP2A/SF3B1-like_HEAT"/>
</dbReference>
<dbReference type="Pfam" id="PF13646">
    <property type="entry name" value="HEAT_2"/>
    <property type="match status" value="1"/>
</dbReference>
<feature type="domain" description="Phosphatase 2A Regulatory Subunit A helical" evidence="6">
    <location>
        <begin position="88"/>
        <end position="273"/>
    </location>
</feature>
<feature type="repeat" description="HEAT" evidence="4">
    <location>
        <begin position="424"/>
        <end position="462"/>
    </location>
</feature>
<feature type="repeat" description="HEAT" evidence="4">
    <location>
        <begin position="91"/>
        <end position="129"/>
    </location>
</feature>
<dbReference type="Pfam" id="PF22956">
    <property type="entry name" value="VPS15-like_hel"/>
    <property type="match status" value="1"/>
</dbReference>
<dbReference type="Proteomes" id="UP000789390">
    <property type="component" value="Unassembled WGS sequence"/>
</dbReference>
<evidence type="ECO:0000256" key="4">
    <source>
        <dbReference type="PROSITE-ProRule" id="PRU00103"/>
    </source>
</evidence>
<gene>
    <name evidence="7" type="ORF">DGAL_LOCUS5961</name>
</gene>